<organism evidence="1 2">
    <name type="scientific">Turnera subulata</name>
    <dbReference type="NCBI Taxonomy" id="218843"/>
    <lineage>
        <taxon>Eukaryota</taxon>
        <taxon>Viridiplantae</taxon>
        <taxon>Streptophyta</taxon>
        <taxon>Embryophyta</taxon>
        <taxon>Tracheophyta</taxon>
        <taxon>Spermatophyta</taxon>
        <taxon>Magnoliopsida</taxon>
        <taxon>eudicotyledons</taxon>
        <taxon>Gunneridae</taxon>
        <taxon>Pentapetalae</taxon>
        <taxon>rosids</taxon>
        <taxon>fabids</taxon>
        <taxon>Malpighiales</taxon>
        <taxon>Passifloraceae</taxon>
        <taxon>Turnera</taxon>
    </lineage>
</organism>
<comment type="caution">
    <text evidence="1">The sequence shown here is derived from an EMBL/GenBank/DDBJ whole genome shotgun (WGS) entry which is preliminary data.</text>
</comment>
<name>A0A9Q0JSL5_9ROSI</name>
<accession>A0A9Q0JSL5</accession>
<protein>
    <submittedName>
        <fullName evidence="1">Uncharacterized protein</fullName>
    </submittedName>
</protein>
<proteinExistence type="predicted"/>
<reference evidence="1" key="1">
    <citation type="submission" date="2022-02" db="EMBL/GenBank/DDBJ databases">
        <authorList>
            <person name="Henning P.M."/>
            <person name="McCubbin A.G."/>
            <person name="Shore J.S."/>
        </authorList>
    </citation>
    <scope>NUCLEOTIDE SEQUENCE</scope>
    <source>
        <strain evidence="1">F60SS</strain>
        <tissue evidence="1">Leaves</tissue>
    </source>
</reference>
<evidence type="ECO:0000313" key="1">
    <source>
        <dbReference type="EMBL" id="KAJ4851235.1"/>
    </source>
</evidence>
<dbReference type="OrthoDB" id="1304043at2759"/>
<dbReference type="AlphaFoldDB" id="A0A9Q0JSL5"/>
<dbReference type="EMBL" id="JAKUCV010000106">
    <property type="protein sequence ID" value="KAJ4851235.1"/>
    <property type="molecule type" value="Genomic_DNA"/>
</dbReference>
<sequence>MGNCFTSSNKNASGNALQQSLATKMGDHRSANAITNIEPSNHVEGVKRKIVRVKVGEEGDIEKGGFGEAANQAGVRIRIVVTRKELKQILSHNSNDLIKHSSVEQLVRAMKLRERRVHAAKTAGDGDISAGNWRPALASIPEEQ</sequence>
<dbReference type="PANTHER" id="PTHR35704:SF1">
    <property type="entry name" value="OS02G0254600 PROTEIN"/>
    <property type="match status" value="1"/>
</dbReference>
<evidence type="ECO:0000313" key="2">
    <source>
        <dbReference type="Proteomes" id="UP001141552"/>
    </source>
</evidence>
<gene>
    <name evidence="1" type="ORF">Tsubulata_022290</name>
</gene>
<dbReference type="PANTHER" id="PTHR35704">
    <property type="entry name" value="OS02G0254600 PROTEIN"/>
    <property type="match status" value="1"/>
</dbReference>
<reference evidence="1" key="2">
    <citation type="journal article" date="2023" name="Plants (Basel)">
        <title>Annotation of the Turnera subulata (Passifloraceae) Draft Genome Reveals the S-Locus Evolved after the Divergence of Turneroideae from Passifloroideae in a Stepwise Manner.</title>
        <authorList>
            <person name="Henning P.M."/>
            <person name="Roalson E.H."/>
            <person name="Mir W."/>
            <person name="McCubbin A.G."/>
            <person name="Shore J.S."/>
        </authorList>
    </citation>
    <scope>NUCLEOTIDE SEQUENCE</scope>
    <source>
        <strain evidence="1">F60SS</strain>
    </source>
</reference>
<dbReference type="Proteomes" id="UP001141552">
    <property type="component" value="Unassembled WGS sequence"/>
</dbReference>
<keyword evidence="2" id="KW-1185">Reference proteome</keyword>